<feature type="domain" description="ARID" evidence="2">
    <location>
        <begin position="480"/>
        <end position="583"/>
    </location>
</feature>
<feature type="compositionally biased region" description="Polar residues" evidence="1">
    <location>
        <begin position="112"/>
        <end position="132"/>
    </location>
</feature>
<proteinExistence type="predicted"/>
<dbReference type="EMBL" id="ML211445">
    <property type="protein sequence ID" value="TFK82841.1"/>
    <property type="molecule type" value="Genomic_DNA"/>
</dbReference>
<feature type="region of interest" description="Disordered" evidence="1">
    <location>
        <begin position="106"/>
        <end position="132"/>
    </location>
</feature>
<feature type="compositionally biased region" description="Low complexity" evidence="1">
    <location>
        <begin position="251"/>
        <end position="277"/>
    </location>
</feature>
<feature type="region of interest" description="Disordered" evidence="1">
    <location>
        <begin position="251"/>
        <end position="279"/>
    </location>
</feature>
<evidence type="ECO:0000313" key="3">
    <source>
        <dbReference type="EMBL" id="TFK82841.1"/>
    </source>
</evidence>
<feature type="compositionally biased region" description="Low complexity" evidence="1">
    <location>
        <begin position="7"/>
        <end position="25"/>
    </location>
</feature>
<dbReference type="SMART" id="SM01014">
    <property type="entry name" value="ARID"/>
    <property type="match status" value="1"/>
</dbReference>
<feature type="compositionally biased region" description="Basic and acidic residues" evidence="1">
    <location>
        <begin position="1093"/>
        <end position="1104"/>
    </location>
</feature>
<dbReference type="GO" id="GO:0003677">
    <property type="term" value="F:DNA binding"/>
    <property type="evidence" value="ECO:0007669"/>
    <property type="project" value="InterPro"/>
</dbReference>
<dbReference type="InterPro" id="IPR036431">
    <property type="entry name" value="ARID_dom_sf"/>
</dbReference>
<feature type="compositionally biased region" description="Low complexity" evidence="1">
    <location>
        <begin position="1067"/>
        <end position="1078"/>
    </location>
</feature>
<feature type="compositionally biased region" description="Basic residues" evidence="1">
    <location>
        <begin position="1003"/>
        <end position="1019"/>
    </location>
</feature>
<feature type="compositionally biased region" description="Low complexity" evidence="1">
    <location>
        <begin position="1213"/>
        <end position="1226"/>
    </location>
</feature>
<sequence>MLPSNYGVGQPGLPQPQQQAGPQPGMSNMPGVDQARLWHIQQAQQQQQQQQLAALRAAQGNAVTEQQMMEFLRSRQGIPNQPQGMPQQQQQRQLPFGGMPQLGANGMPSFSHDPSQGQAQFGNTPGGQNFPNNLQLQQALARSNQNPMFSNQGNDSMRQLNLILQQQNQNGMPNNNALAAFQRLQQSQQQHPQQQQTPHPQHSQAMGGGQLPPGIFAGAMNPHNMPANIQASQLAQAQAQARQAGMIAQLPQHGMPDGQMQGQGQPNQQRRQPNLQDMQDKAQQLRNSIAATEGRIKQYQVQQQVGGGPYSPDQFAAEINRMQKDVEQRREALRKILLIMQGVASGGTLPVTMKPPSASPIPTQRIPGGPTNPSQVGWMQQPGPSASPAHQYNNSPRPMPGAANMMQNGHPQQGVRPMSTPQLPPQMVASQSNQSIRTTGTPLQGIMQSTPQQAPNPAQAMLANGGMGAVQQTMGMMLTPLSPAQFKRAYWEQWVPKHQPKDQNALRFEDRPIDLHQLHVEVMNAGSYRIVNQKDLWPVIGAKLGFVHFPGNENEPGRAGPALAAHLEHIYKEFLLEFDQQYLKQLFQHRRQLAAAHYHQKNAAASGSGSMDGVMSMQAGPQVSQGVLTDVKDPKVVNELISYALSSVQEMQQRGVAPQLIQLVERHRDTLKNMLEQQRNFRGTIQTAVQQGSAAPQGQPRNLSNPMMQGQQMNGMNPMGAQQPGMNLQNGFRPGMPTGQQPGMSTPAMQPNGQPQPQMGANGAQGHMPGVRPTPQQLQSAIEMVRRIREENKNLGPPSSRPIQIPDAQRIEYNALFENLHRMISEVDVKLPHYAVFMKEEVIRKLVLMINAVQQQRDLLSGQGPPRYIMPLELVRSMINQVHAADRMFKQMLSNMFPGQNGAPRPPVGGQPGAGGPPQHGQMLTMQQPRAPHPPHPSIVQTMPTQPASSPAAPPAHTPSAASPPLVTGTPILKKPTPKPSAETPAAATPTHVVNSPQTPKSPRTKPKPKPLSKPRKPSAKATPAANAASPSAGPSEIKPPATPATPANAPTPESVGSKRPREEDAAALSAASAAPAAKKIKTEWDEPPSDAMSKRQQEADAVKTDDEAMKFFEQMTTWLNQVTTNEGESGESLKTEIADSLDEILKAYPSIPDDSGLSSLASSSFIDAITIGSSSPRLNASTVDPADFFDFTSYGLPEEEMGSKAATPDLLPASSSVGPSPGSASETEAHPPASTAADTAKIVDPKTEPSEGVDSIPQELWRAIDGGESAFYNASDNWKWDQPMPAVDQPWAFFPSS</sequence>
<evidence type="ECO:0000259" key="2">
    <source>
        <dbReference type="PROSITE" id="PS51011"/>
    </source>
</evidence>
<dbReference type="SMART" id="SM00501">
    <property type="entry name" value="BRIGHT"/>
    <property type="match status" value="1"/>
</dbReference>
<dbReference type="CDD" id="cd16100">
    <property type="entry name" value="ARID"/>
    <property type="match status" value="1"/>
</dbReference>
<gene>
    <name evidence="3" type="ORF">K466DRAFT_655534</name>
</gene>
<feature type="region of interest" description="Disordered" evidence="1">
    <location>
        <begin position="1"/>
        <end position="31"/>
    </location>
</feature>
<dbReference type="Proteomes" id="UP000308197">
    <property type="component" value="Unassembled WGS sequence"/>
</dbReference>
<dbReference type="Pfam" id="PF01388">
    <property type="entry name" value="ARID"/>
    <property type="match status" value="1"/>
</dbReference>
<name>A0A5C3P000_9APHY</name>
<feature type="region of interest" description="Disordered" evidence="1">
    <location>
        <begin position="1201"/>
        <end position="1258"/>
    </location>
</feature>
<feature type="compositionally biased region" description="Low complexity" evidence="1">
    <location>
        <begin position="1020"/>
        <end position="1036"/>
    </location>
</feature>
<feature type="compositionally biased region" description="Low complexity" evidence="1">
    <location>
        <begin position="747"/>
        <end position="766"/>
    </location>
</feature>
<keyword evidence="4" id="KW-1185">Reference proteome</keyword>
<protein>
    <recommendedName>
        <fullName evidence="2">ARID domain-containing protein</fullName>
    </recommendedName>
</protein>
<organism evidence="3 4">
    <name type="scientific">Polyporus arcularius HHB13444</name>
    <dbReference type="NCBI Taxonomy" id="1314778"/>
    <lineage>
        <taxon>Eukaryota</taxon>
        <taxon>Fungi</taxon>
        <taxon>Dikarya</taxon>
        <taxon>Basidiomycota</taxon>
        <taxon>Agaricomycotina</taxon>
        <taxon>Agaricomycetes</taxon>
        <taxon>Polyporales</taxon>
        <taxon>Polyporaceae</taxon>
        <taxon>Polyporus</taxon>
    </lineage>
</organism>
<feature type="region of interest" description="Disordered" evidence="1">
    <location>
        <begin position="184"/>
        <end position="224"/>
    </location>
</feature>
<feature type="region of interest" description="Disordered" evidence="1">
    <location>
        <begin position="736"/>
        <end position="774"/>
    </location>
</feature>
<dbReference type="STRING" id="1314778.A0A5C3P000"/>
<feature type="region of interest" description="Disordered" evidence="1">
    <location>
        <begin position="895"/>
        <end position="1104"/>
    </location>
</feature>
<evidence type="ECO:0000313" key="4">
    <source>
        <dbReference type="Proteomes" id="UP000308197"/>
    </source>
</evidence>
<feature type="compositionally biased region" description="Low complexity" evidence="1">
    <location>
        <begin position="185"/>
        <end position="204"/>
    </location>
</feature>
<dbReference type="PROSITE" id="PS51011">
    <property type="entry name" value="ARID"/>
    <property type="match status" value="1"/>
</dbReference>
<dbReference type="Gene3D" id="1.10.150.60">
    <property type="entry name" value="ARID DNA-binding domain"/>
    <property type="match status" value="1"/>
</dbReference>
<feature type="compositionally biased region" description="Low complexity" evidence="1">
    <location>
        <begin position="980"/>
        <end position="1002"/>
    </location>
</feature>
<dbReference type="InterPro" id="IPR001606">
    <property type="entry name" value="ARID_dom"/>
</dbReference>
<accession>A0A5C3P000</accession>
<reference evidence="3 4" key="1">
    <citation type="journal article" date="2019" name="Nat. Ecol. Evol.">
        <title>Megaphylogeny resolves global patterns of mushroom evolution.</title>
        <authorList>
            <person name="Varga T."/>
            <person name="Krizsan K."/>
            <person name="Foldi C."/>
            <person name="Dima B."/>
            <person name="Sanchez-Garcia M."/>
            <person name="Sanchez-Ramirez S."/>
            <person name="Szollosi G.J."/>
            <person name="Szarkandi J.G."/>
            <person name="Papp V."/>
            <person name="Albert L."/>
            <person name="Andreopoulos W."/>
            <person name="Angelini C."/>
            <person name="Antonin V."/>
            <person name="Barry K.W."/>
            <person name="Bougher N.L."/>
            <person name="Buchanan P."/>
            <person name="Buyck B."/>
            <person name="Bense V."/>
            <person name="Catcheside P."/>
            <person name="Chovatia M."/>
            <person name="Cooper J."/>
            <person name="Damon W."/>
            <person name="Desjardin D."/>
            <person name="Finy P."/>
            <person name="Geml J."/>
            <person name="Haridas S."/>
            <person name="Hughes K."/>
            <person name="Justo A."/>
            <person name="Karasinski D."/>
            <person name="Kautmanova I."/>
            <person name="Kiss B."/>
            <person name="Kocsube S."/>
            <person name="Kotiranta H."/>
            <person name="LaButti K.M."/>
            <person name="Lechner B.E."/>
            <person name="Liimatainen K."/>
            <person name="Lipzen A."/>
            <person name="Lukacs Z."/>
            <person name="Mihaltcheva S."/>
            <person name="Morgado L.N."/>
            <person name="Niskanen T."/>
            <person name="Noordeloos M.E."/>
            <person name="Ohm R.A."/>
            <person name="Ortiz-Santana B."/>
            <person name="Ovrebo C."/>
            <person name="Racz N."/>
            <person name="Riley R."/>
            <person name="Savchenko A."/>
            <person name="Shiryaev A."/>
            <person name="Soop K."/>
            <person name="Spirin V."/>
            <person name="Szebenyi C."/>
            <person name="Tomsovsky M."/>
            <person name="Tulloss R.E."/>
            <person name="Uehling J."/>
            <person name="Grigoriev I.V."/>
            <person name="Vagvolgyi C."/>
            <person name="Papp T."/>
            <person name="Martin F.M."/>
            <person name="Miettinen O."/>
            <person name="Hibbett D.S."/>
            <person name="Nagy L.G."/>
        </authorList>
    </citation>
    <scope>NUCLEOTIDE SEQUENCE [LARGE SCALE GENOMIC DNA]</scope>
    <source>
        <strain evidence="3 4">HHB13444</strain>
    </source>
</reference>
<evidence type="ECO:0000256" key="1">
    <source>
        <dbReference type="SAM" id="MobiDB-lite"/>
    </source>
</evidence>
<dbReference type="SUPFAM" id="SSF46774">
    <property type="entry name" value="ARID-like"/>
    <property type="match status" value="1"/>
</dbReference>
<dbReference type="InParanoid" id="A0A5C3P000"/>